<proteinExistence type="predicted"/>
<accession>A0A251S2U7</accession>
<sequence length="52" mass="6150">MKSTKFFNFGLHFSEVLQHGSSNQRTLSKLFIKKAKFMKIYVKNNEVHEDIC</sequence>
<dbReference type="Proteomes" id="UP000215914">
    <property type="component" value="Chromosome 16"/>
</dbReference>
<dbReference type="AlphaFoldDB" id="A0A251S2U7"/>
<reference evidence="1" key="3">
    <citation type="submission" date="2020-06" db="EMBL/GenBank/DDBJ databases">
        <title>Helianthus annuus Genome sequencing and assembly Release 2.</title>
        <authorList>
            <person name="Gouzy J."/>
            <person name="Langlade N."/>
            <person name="Munos S."/>
        </authorList>
    </citation>
    <scope>NUCLEOTIDE SEQUENCE</scope>
    <source>
        <tissue evidence="1">Leaves</tissue>
    </source>
</reference>
<evidence type="ECO:0000313" key="1">
    <source>
        <dbReference type="EMBL" id="KAF5821846.1"/>
    </source>
</evidence>
<organism evidence="2 3">
    <name type="scientific">Helianthus annuus</name>
    <name type="common">Common sunflower</name>
    <dbReference type="NCBI Taxonomy" id="4232"/>
    <lineage>
        <taxon>Eukaryota</taxon>
        <taxon>Viridiplantae</taxon>
        <taxon>Streptophyta</taxon>
        <taxon>Embryophyta</taxon>
        <taxon>Tracheophyta</taxon>
        <taxon>Spermatophyta</taxon>
        <taxon>Magnoliopsida</taxon>
        <taxon>eudicotyledons</taxon>
        <taxon>Gunneridae</taxon>
        <taxon>Pentapetalae</taxon>
        <taxon>asterids</taxon>
        <taxon>campanulids</taxon>
        <taxon>Asterales</taxon>
        <taxon>Asteraceae</taxon>
        <taxon>Asteroideae</taxon>
        <taxon>Heliantheae alliance</taxon>
        <taxon>Heliantheae</taxon>
        <taxon>Helianthus</taxon>
    </lineage>
</organism>
<keyword evidence="3" id="KW-1185">Reference proteome</keyword>
<evidence type="ECO:0000313" key="2">
    <source>
        <dbReference type="EMBL" id="OTF92792.1"/>
    </source>
</evidence>
<dbReference type="EMBL" id="CM007905">
    <property type="protein sequence ID" value="OTF92792.1"/>
    <property type="molecule type" value="Genomic_DNA"/>
</dbReference>
<dbReference type="Gramene" id="mRNA:HanXRQr2_Chr01g0019641">
    <property type="protein sequence ID" value="CDS:HanXRQr2_Chr01g0019641.1"/>
    <property type="gene ID" value="HanXRQr2_Chr01g0019641"/>
</dbReference>
<gene>
    <name evidence="2" type="ORF">HannXRQ_Chr16g0525821</name>
    <name evidence="1" type="ORF">HanXRQr2_Chr01g0019641</name>
</gene>
<evidence type="ECO:0000313" key="3">
    <source>
        <dbReference type="Proteomes" id="UP000215914"/>
    </source>
</evidence>
<dbReference type="EMBL" id="MNCJ02000316">
    <property type="protein sequence ID" value="KAF5821846.1"/>
    <property type="molecule type" value="Genomic_DNA"/>
</dbReference>
<name>A0A251S2U7_HELAN</name>
<protein>
    <submittedName>
        <fullName evidence="2">Uncharacterized protein</fullName>
    </submittedName>
</protein>
<reference evidence="1 3" key="1">
    <citation type="journal article" date="2017" name="Nature">
        <title>The sunflower genome provides insights into oil metabolism, flowering and Asterid evolution.</title>
        <authorList>
            <person name="Badouin H."/>
            <person name="Gouzy J."/>
            <person name="Grassa C.J."/>
            <person name="Murat F."/>
            <person name="Staton S.E."/>
            <person name="Cottret L."/>
            <person name="Lelandais-Briere C."/>
            <person name="Owens G.L."/>
            <person name="Carrere S."/>
            <person name="Mayjonade B."/>
            <person name="Legrand L."/>
            <person name="Gill N."/>
            <person name="Kane N.C."/>
            <person name="Bowers J.E."/>
            <person name="Hubner S."/>
            <person name="Bellec A."/>
            <person name="Berard A."/>
            <person name="Berges H."/>
            <person name="Blanchet N."/>
            <person name="Boniface M.C."/>
            <person name="Brunel D."/>
            <person name="Catrice O."/>
            <person name="Chaidir N."/>
            <person name="Claudel C."/>
            <person name="Donnadieu C."/>
            <person name="Faraut T."/>
            <person name="Fievet G."/>
            <person name="Helmstetter N."/>
            <person name="King M."/>
            <person name="Knapp S.J."/>
            <person name="Lai Z."/>
            <person name="Le Paslier M.C."/>
            <person name="Lippi Y."/>
            <person name="Lorenzon L."/>
            <person name="Mandel J.R."/>
            <person name="Marage G."/>
            <person name="Marchand G."/>
            <person name="Marquand E."/>
            <person name="Bret-Mestries E."/>
            <person name="Morien E."/>
            <person name="Nambeesan S."/>
            <person name="Nguyen T."/>
            <person name="Pegot-Espagnet P."/>
            <person name="Pouilly N."/>
            <person name="Raftis F."/>
            <person name="Sallet E."/>
            <person name="Schiex T."/>
            <person name="Thomas J."/>
            <person name="Vandecasteele C."/>
            <person name="Vares D."/>
            <person name="Vear F."/>
            <person name="Vautrin S."/>
            <person name="Crespi M."/>
            <person name="Mangin B."/>
            <person name="Burke J.M."/>
            <person name="Salse J."/>
            <person name="Munos S."/>
            <person name="Vincourt P."/>
            <person name="Rieseberg L.H."/>
            <person name="Langlade N.B."/>
        </authorList>
    </citation>
    <scope>NUCLEOTIDE SEQUENCE [LARGE SCALE GENOMIC DNA]</scope>
    <source>
        <strain evidence="3">cv. SF193</strain>
        <tissue evidence="1">Leaves</tissue>
    </source>
</reference>
<reference evidence="2" key="2">
    <citation type="submission" date="2017-02" db="EMBL/GenBank/DDBJ databases">
        <title>Sunflower complete genome.</title>
        <authorList>
            <person name="Langlade N."/>
            <person name="Munos S."/>
        </authorList>
    </citation>
    <scope>NUCLEOTIDE SEQUENCE [LARGE SCALE GENOMIC DNA]</scope>
    <source>
        <tissue evidence="2">Leaves</tissue>
    </source>
</reference>
<dbReference type="InParanoid" id="A0A251S2U7"/>